<gene>
    <name evidence="5" type="ORF">FTJAE_10282</name>
</gene>
<evidence type="ECO:0000256" key="3">
    <source>
        <dbReference type="PROSITE-ProRule" id="PRU00023"/>
    </source>
</evidence>
<dbReference type="InterPro" id="IPR002110">
    <property type="entry name" value="Ankyrin_rpt"/>
</dbReference>
<name>A0A8H5R183_9HYPO</name>
<dbReference type="InterPro" id="IPR051637">
    <property type="entry name" value="Ank_repeat_dom-contain_49"/>
</dbReference>
<protein>
    <submittedName>
        <fullName evidence="5">HET and ankyrin domain protein</fullName>
    </submittedName>
</protein>
<accession>A0A8H5R183</accession>
<feature type="region of interest" description="Disordered" evidence="4">
    <location>
        <begin position="97"/>
        <end position="123"/>
    </location>
</feature>
<dbReference type="SUPFAM" id="SSF48403">
    <property type="entry name" value="Ankyrin repeat"/>
    <property type="match status" value="1"/>
</dbReference>
<sequence>MGRMKGRAHESLLHSAVTGGNWAFAEALISMGVDVNTPREGLYRETPLHSVFREWCGDELVKAKRLIGWGADVNARDVRGNTPLALAMMTRIFGSAISDGDESGSQNEGENDNATTEKPDTDKSRLEAIEYLLQHGAHTNMKNRDGMTLLGIACVHAMVTPEVFEMLLQHSADVNAIQGNSRVKMSPLDILHLHDTPGSTEEKSDNGGLARVRGMGYRKAYFLGT</sequence>
<dbReference type="InterPro" id="IPR036770">
    <property type="entry name" value="Ankyrin_rpt-contain_sf"/>
</dbReference>
<keyword evidence="6" id="KW-1185">Reference proteome</keyword>
<comment type="caution">
    <text evidence="5">The sequence shown here is derived from an EMBL/GenBank/DDBJ whole genome shotgun (WGS) entry which is preliminary data.</text>
</comment>
<proteinExistence type="predicted"/>
<dbReference type="PROSITE" id="PS50088">
    <property type="entry name" value="ANK_REPEAT"/>
    <property type="match status" value="1"/>
</dbReference>
<dbReference type="GeneID" id="59295379"/>
<keyword evidence="1" id="KW-0677">Repeat</keyword>
<evidence type="ECO:0000256" key="4">
    <source>
        <dbReference type="SAM" id="MobiDB-lite"/>
    </source>
</evidence>
<dbReference type="Gene3D" id="1.25.40.20">
    <property type="entry name" value="Ankyrin repeat-containing domain"/>
    <property type="match status" value="2"/>
</dbReference>
<feature type="compositionally biased region" description="Polar residues" evidence="4">
    <location>
        <begin position="103"/>
        <end position="114"/>
    </location>
</feature>
<dbReference type="SMART" id="SM00248">
    <property type="entry name" value="ANK"/>
    <property type="match status" value="4"/>
</dbReference>
<dbReference type="PANTHER" id="PTHR24180:SF45">
    <property type="entry name" value="POLY [ADP-RIBOSE] POLYMERASE TANKYRASE"/>
    <property type="match status" value="1"/>
</dbReference>
<dbReference type="Proteomes" id="UP000530670">
    <property type="component" value="Unassembled WGS sequence"/>
</dbReference>
<feature type="repeat" description="ANK" evidence="3">
    <location>
        <begin position="145"/>
        <end position="179"/>
    </location>
</feature>
<keyword evidence="2 3" id="KW-0040">ANK repeat</keyword>
<evidence type="ECO:0000256" key="2">
    <source>
        <dbReference type="ARBA" id="ARBA00023043"/>
    </source>
</evidence>
<dbReference type="EMBL" id="JAAQRI010000238">
    <property type="protein sequence ID" value="KAF5624689.1"/>
    <property type="molecule type" value="Genomic_DNA"/>
</dbReference>
<evidence type="ECO:0000313" key="5">
    <source>
        <dbReference type="EMBL" id="KAF5624689.1"/>
    </source>
</evidence>
<dbReference type="PANTHER" id="PTHR24180">
    <property type="entry name" value="CYCLIN-DEPENDENT KINASE INHIBITOR 2C-RELATED"/>
    <property type="match status" value="1"/>
</dbReference>
<reference evidence="5 6" key="1">
    <citation type="submission" date="2020-05" db="EMBL/GenBank/DDBJ databases">
        <title>Identification and distribution of gene clusters putatively required for synthesis of sphingolipid metabolism inhibitors in phylogenetically diverse species of the filamentous fungus Fusarium.</title>
        <authorList>
            <person name="Kim H.-S."/>
            <person name="Busman M."/>
            <person name="Brown D.W."/>
            <person name="Divon H."/>
            <person name="Uhlig S."/>
            <person name="Proctor R.H."/>
        </authorList>
    </citation>
    <scope>NUCLEOTIDE SEQUENCE [LARGE SCALE GENOMIC DNA]</scope>
    <source>
        <strain evidence="5 6">NRRL 66243</strain>
    </source>
</reference>
<organism evidence="5 6">
    <name type="scientific">Fusarium tjaetaba</name>
    <dbReference type="NCBI Taxonomy" id="1567544"/>
    <lineage>
        <taxon>Eukaryota</taxon>
        <taxon>Fungi</taxon>
        <taxon>Dikarya</taxon>
        <taxon>Ascomycota</taxon>
        <taxon>Pezizomycotina</taxon>
        <taxon>Sordariomycetes</taxon>
        <taxon>Hypocreomycetidae</taxon>
        <taxon>Hypocreales</taxon>
        <taxon>Nectriaceae</taxon>
        <taxon>Fusarium</taxon>
        <taxon>Fusarium fujikuroi species complex</taxon>
    </lineage>
</organism>
<dbReference type="OrthoDB" id="426293at2759"/>
<evidence type="ECO:0000256" key="1">
    <source>
        <dbReference type="ARBA" id="ARBA00022737"/>
    </source>
</evidence>
<dbReference type="Pfam" id="PF13637">
    <property type="entry name" value="Ank_4"/>
    <property type="match status" value="1"/>
</dbReference>
<dbReference type="RefSeq" id="XP_037202740.1">
    <property type="nucleotide sequence ID" value="XM_037343109.1"/>
</dbReference>
<evidence type="ECO:0000313" key="6">
    <source>
        <dbReference type="Proteomes" id="UP000530670"/>
    </source>
</evidence>
<dbReference type="AlphaFoldDB" id="A0A8H5R183"/>